<evidence type="ECO:0000313" key="3">
    <source>
        <dbReference type="Proteomes" id="UP000824072"/>
    </source>
</evidence>
<evidence type="ECO:0000256" key="1">
    <source>
        <dbReference type="SAM" id="SignalP"/>
    </source>
</evidence>
<reference evidence="2" key="1">
    <citation type="submission" date="2020-10" db="EMBL/GenBank/DDBJ databases">
        <authorList>
            <person name="Gilroy R."/>
        </authorList>
    </citation>
    <scope>NUCLEOTIDE SEQUENCE</scope>
    <source>
        <strain evidence="2">ChiHcec3-11533</strain>
    </source>
</reference>
<keyword evidence="1" id="KW-0732">Signal</keyword>
<feature type="signal peptide" evidence="1">
    <location>
        <begin position="1"/>
        <end position="22"/>
    </location>
</feature>
<gene>
    <name evidence="2" type="ORF">IAB02_02450</name>
</gene>
<protein>
    <submittedName>
        <fullName evidence="2">Uncharacterized protein</fullName>
    </submittedName>
</protein>
<organism evidence="2 3">
    <name type="scientific">Candidatus Pullichristensenella excrementigallinarum</name>
    <dbReference type="NCBI Taxonomy" id="2840907"/>
    <lineage>
        <taxon>Bacteria</taxon>
        <taxon>Bacillati</taxon>
        <taxon>Bacillota</taxon>
        <taxon>Clostridia</taxon>
        <taxon>Candidatus Pullichristensenella</taxon>
    </lineage>
</organism>
<feature type="chain" id="PRO_5038712522" evidence="1">
    <location>
        <begin position="23"/>
        <end position="121"/>
    </location>
</feature>
<evidence type="ECO:0000313" key="2">
    <source>
        <dbReference type="EMBL" id="HIU33404.1"/>
    </source>
</evidence>
<accession>A0A9D1ICM1</accession>
<name>A0A9D1ICM1_9FIRM</name>
<reference evidence="2" key="2">
    <citation type="journal article" date="2021" name="PeerJ">
        <title>Extensive microbial diversity within the chicken gut microbiome revealed by metagenomics and culture.</title>
        <authorList>
            <person name="Gilroy R."/>
            <person name="Ravi A."/>
            <person name="Getino M."/>
            <person name="Pursley I."/>
            <person name="Horton D.L."/>
            <person name="Alikhan N.F."/>
            <person name="Baker D."/>
            <person name="Gharbi K."/>
            <person name="Hall N."/>
            <person name="Watson M."/>
            <person name="Adriaenssens E.M."/>
            <person name="Foster-Nyarko E."/>
            <person name="Jarju S."/>
            <person name="Secka A."/>
            <person name="Antonio M."/>
            <person name="Oren A."/>
            <person name="Chaudhuri R.R."/>
            <person name="La Ragione R."/>
            <person name="Hildebrand F."/>
            <person name="Pallen M.J."/>
        </authorList>
    </citation>
    <scope>NUCLEOTIDE SEQUENCE</scope>
    <source>
        <strain evidence="2">ChiHcec3-11533</strain>
    </source>
</reference>
<dbReference type="AlphaFoldDB" id="A0A9D1ICM1"/>
<sequence>MKKLVAGLLAAVVMLCCFSAYAAVGDATIFRQGMSGFEEGSVRSMTYFNGTVYMLTYNNNAIYTWKNGDAAPTRHEWKEEITSEEEGGTADLRAMFTDGEKLMLLVIDSLYEEEINQFVGT</sequence>
<dbReference type="Proteomes" id="UP000824072">
    <property type="component" value="Unassembled WGS sequence"/>
</dbReference>
<dbReference type="EMBL" id="DVMU01000056">
    <property type="protein sequence ID" value="HIU33404.1"/>
    <property type="molecule type" value="Genomic_DNA"/>
</dbReference>
<proteinExistence type="predicted"/>
<comment type="caution">
    <text evidence="2">The sequence shown here is derived from an EMBL/GenBank/DDBJ whole genome shotgun (WGS) entry which is preliminary data.</text>
</comment>
<feature type="non-terminal residue" evidence="2">
    <location>
        <position position="121"/>
    </location>
</feature>